<accession>A0A2I2F3E1</accession>
<feature type="region of interest" description="Disordered" evidence="1">
    <location>
        <begin position="603"/>
        <end position="655"/>
    </location>
</feature>
<feature type="region of interest" description="Disordered" evidence="1">
    <location>
        <begin position="706"/>
        <end position="730"/>
    </location>
</feature>
<dbReference type="AlphaFoldDB" id="A0A2I2F3E1"/>
<organism evidence="2 3">
    <name type="scientific">Aspergillus candidus</name>
    <dbReference type="NCBI Taxonomy" id="41067"/>
    <lineage>
        <taxon>Eukaryota</taxon>
        <taxon>Fungi</taxon>
        <taxon>Dikarya</taxon>
        <taxon>Ascomycota</taxon>
        <taxon>Pezizomycotina</taxon>
        <taxon>Eurotiomycetes</taxon>
        <taxon>Eurotiomycetidae</taxon>
        <taxon>Eurotiales</taxon>
        <taxon>Aspergillaceae</taxon>
        <taxon>Aspergillus</taxon>
        <taxon>Aspergillus subgen. Circumdati</taxon>
    </lineage>
</organism>
<dbReference type="STRING" id="41067.A0A2I2F3E1"/>
<dbReference type="EMBL" id="KZ559166">
    <property type="protein sequence ID" value="PLB35160.1"/>
    <property type="molecule type" value="Genomic_DNA"/>
</dbReference>
<dbReference type="OrthoDB" id="3437405at2759"/>
<protein>
    <submittedName>
        <fullName evidence="2">Uncharacterized protein</fullName>
    </submittedName>
</protein>
<dbReference type="GeneID" id="36526751"/>
<reference evidence="2 3" key="1">
    <citation type="submission" date="2017-12" db="EMBL/GenBank/DDBJ databases">
        <authorList>
            <consortium name="DOE Joint Genome Institute"/>
            <person name="Haridas S."/>
            <person name="Kjaerbolling I."/>
            <person name="Vesth T.C."/>
            <person name="Frisvad J.C."/>
            <person name="Nybo J.L."/>
            <person name="Theobald S."/>
            <person name="Kuo A."/>
            <person name="Bowyer P."/>
            <person name="Matsuda Y."/>
            <person name="Mondo S."/>
            <person name="Lyhne E.K."/>
            <person name="Kogle M.E."/>
            <person name="Clum A."/>
            <person name="Lipzen A."/>
            <person name="Salamov A."/>
            <person name="Ngan C.Y."/>
            <person name="Daum C."/>
            <person name="Chiniquy J."/>
            <person name="Barry K."/>
            <person name="LaButti K."/>
            <person name="Simmons B.A."/>
            <person name="Magnuson J.K."/>
            <person name="Mortensen U.H."/>
            <person name="Larsen T.O."/>
            <person name="Grigoriev I.V."/>
            <person name="Baker S.E."/>
            <person name="Andersen M.R."/>
            <person name="Nordberg H.P."/>
            <person name="Cantor M.N."/>
            <person name="Hua S.X."/>
        </authorList>
    </citation>
    <scope>NUCLEOTIDE SEQUENCE [LARGE SCALE GENOMIC DNA]</scope>
    <source>
        <strain evidence="2 3">CBS 102.13</strain>
    </source>
</reference>
<evidence type="ECO:0000313" key="3">
    <source>
        <dbReference type="Proteomes" id="UP000234585"/>
    </source>
</evidence>
<evidence type="ECO:0000313" key="2">
    <source>
        <dbReference type="EMBL" id="PLB35160.1"/>
    </source>
</evidence>
<name>A0A2I2F3E1_ASPCN</name>
<gene>
    <name evidence="2" type="ORF">BDW47DRAFT_67661</name>
</gene>
<dbReference type="RefSeq" id="XP_024669172.1">
    <property type="nucleotide sequence ID" value="XM_024819591.1"/>
</dbReference>
<evidence type="ECO:0000256" key="1">
    <source>
        <dbReference type="SAM" id="MobiDB-lite"/>
    </source>
</evidence>
<sequence>MSTRYDHLNPSIVQRSSIILEAHLKDQDLEIVDRLIEPQTIAHFLHFCVEGALPNGKESQLTRLTGEEVQIAVLPRDDGQPIIGRVMERVGSMEDGDRLCLVGKNIQFIKSRLWEGMVPLCQERWQEKGLDRPENFEIASQHLSAVLAAFHYLNQPRVLRNLRDTYNLIWDHWAELDTVLNERRASRGEARISVASLWTEFIAAHYETITERAHRWVILHVNALQAPLLQSLASHRPTREDVVDHIQWNLTDNLQILAEIVAVADYGIMLPMHGYKGYTAPPLRPNIPPKLQSPVSADRQKAYISRLKQVSRQIIYRRVAQGRSAGGGVASPESLRQTASDQVEAQRLVRLETRGEPLSTMPKEPWIMRELFMIESSPSHPRRGLAIYRLTYQQSEAEWAAFVKKVEAHVSNWGRGQTGSGQLKGHLKLHWLDGQALNIPEGDVEAAQRQFTSDALASFDPNDHVNDRVFLVADHASFSSYMGDTYSAATDLLLAGDFTGFVLAVDADYDPEEGCGRPGESPGYHGQMRILGNLVWGDLYGMLSSQSALLEDLWPLALDHPNQVYVGPTVPRQIHDWRAHNGVRNLLLRQTVEYVLAKMNGTAPPLPIAPASQPDTSRVIGEDERPSVSGLVPQNNTHREDDDEIPSPPEGIRGPEADIMRTMMMRSFTAWLRQRNRPQEAIIAEETMLSGPDSAPDLERVRRRIDALEAGDETESTRAQDTDDDPCPMQ</sequence>
<keyword evidence="3" id="KW-1185">Reference proteome</keyword>
<proteinExistence type="predicted"/>
<dbReference type="Proteomes" id="UP000234585">
    <property type="component" value="Unassembled WGS sequence"/>
</dbReference>